<dbReference type="InterPro" id="IPR011250">
    <property type="entry name" value="OMP/PagP_B-barrel"/>
</dbReference>
<keyword evidence="6" id="KW-1185">Reference proteome</keyword>
<feature type="signal peptide" evidence="3">
    <location>
        <begin position="1"/>
        <end position="20"/>
    </location>
</feature>
<evidence type="ECO:0000313" key="5">
    <source>
        <dbReference type="EMBL" id="MCL1125769.1"/>
    </source>
</evidence>
<evidence type="ECO:0000259" key="4">
    <source>
        <dbReference type="Pfam" id="PF01389"/>
    </source>
</evidence>
<sequence length="208" mass="22998">MKSKLLLMLLLTCISLPSVARPKGDRPFEHRPRDSGFYVGTELGYSENSQTNASYQSIDNASLFGSNSDIGGRLFAGYQFNENYAFEIGYNNTVDMSGSASSGSYSADWDYRVQGIDTSFIYNYPLANHFNVFAKAGLGIYQADVHDEYVYSDLVIDKNQTRVVGIAGTGLEYNFKNHVGLGLSATYQTANDYIPANTLIGVRASYRF</sequence>
<protein>
    <submittedName>
        <fullName evidence="5">Outer membrane beta-barrel protein</fullName>
    </submittedName>
</protein>
<name>A0ABT0LDX6_9GAMM</name>
<organism evidence="5 6">
    <name type="scientific">Shewanella surugensis</name>
    <dbReference type="NCBI Taxonomy" id="212020"/>
    <lineage>
        <taxon>Bacteria</taxon>
        <taxon>Pseudomonadati</taxon>
        <taxon>Pseudomonadota</taxon>
        <taxon>Gammaproteobacteria</taxon>
        <taxon>Alteromonadales</taxon>
        <taxon>Shewanellaceae</taxon>
        <taxon>Shewanella</taxon>
    </lineage>
</organism>
<dbReference type="Proteomes" id="UP001203423">
    <property type="component" value="Unassembled WGS sequence"/>
</dbReference>
<accession>A0ABT0LDX6</accession>
<comment type="similarity">
    <text evidence="1">Belongs to the outer membrane OOP (TC 1.B.6) superfamily. OmpA family.</text>
</comment>
<dbReference type="SUPFAM" id="SSF56925">
    <property type="entry name" value="OMPA-like"/>
    <property type="match status" value="1"/>
</dbReference>
<feature type="domain" description="Outer membrane protein OmpA-like transmembrane" evidence="4">
    <location>
        <begin position="33"/>
        <end position="208"/>
    </location>
</feature>
<comment type="caution">
    <text evidence="5">The sequence shown here is derived from an EMBL/GenBank/DDBJ whole genome shotgun (WGS) entry which is preliminary data.</text>
</comment>
<evidence type="ECO:0000313" key="6">
    <source>
        <dbReference type="Proteomes" id="UP001203423"/>
    </source>
</evidence>
<evidence type="ECO:0000256" key="3">
    <source>
        <dbReference type="SAM" id="SignalP"/>
    </source>
</evidence>
<keyword evidence="2" id="KW-0626">Porin</keyword>
<keyword evidence="2" id="KW-0812">Transmembrane</keyword>
<dbReference type="Pfam" id="PF01389">
    <property type="entry name" value="OmpA_membrane"/>
    <property type="match status" value="1"/>
</dbReference>
<dbReference type="RefSeq" id="WP_248941103.1">
    <property type="nucleotide sequence ID" value="NZ_JAKIKS010000060.1"/>
</dbReference>
<evidence type="ECO:0000256" key="2">
    <source>
        <dbReference type="ARBA" id="ARBA00023114"/>
    </source>
</evidence>
<dbReference type="EMBL" id="JAKIKS010000060">
    <property type="protein sequence ID" value="MCL1125769.1"/>
    <property type="molecule type" value="Genomic_DNA"/>
</dbReference>
<proteinExistence type="inferred from homology"/>
<feature type="chain" id="PRO_5046427787" evidence="3">
    <location>
        <begin position="21"/>
        <end position="208"/>
    </location>
</feature>
<gene>
    <name evidence="5" type="ORF">L2764_15120</name>
</gene>
<evidence type="ECO:0000256" key="1">
    <source>
        <dbReference type="ARBA" id="ARBA00005710"/>
    </source>
</evidence>
<keyword evidence="3" id="KW-0732">Signal</keyword>
<reference evidence="5 6" key="1">
    <citation type="submission" date="2022-01" db="EMBL/GenBank/DDBJ databases">
        <title>Whole genome-based taxonomy of the Shewanellaceae.</title>
        <authorList>
            <person name="Martin-Rodriguez A.J."/>
        </authorList>
    </citation>
    <scope>NUCLEOTIDE SEQUENCE [LARGE SCALE GENOMIC DNA]</scope>
    <source>
        <strain evidence="5 6">DSM 17177</strain>
    </source>
</reference>
<dbReference type="InterPro" id="IPR000498">
    <property type="entry name" value="OmpA-like_TM_dom"/>
</dbReference>
<dbReference type="Gene3D" id="2.40.160.20">
    <property type="match status" value="1"/>
</dbReference>
<keyword evidence="2" id="KW-0813">Transport</keyword>
<keyword evidence="2" id="KW-0406">Ion transport</keyword>